<dbReference type="PANTHER" id="PTHR42920:SF5">
    <property type="entry name" value="EAMA DOMAIN-CONTAINING PROTEIN"/>
    <property type="match status" value="1"/>
</dbReference>
<evidence type="ECO:0000313" key="8">
    <source>
        <dbReference type="EMBL" id="BAB60665.1"/>
    </source>
</evidence>
<sequence>MLSISTLVFVTFIWGVTFPIIKDVFLYLSPVNFLALRFAVSTLLFLPVVIKKIKHVKSEEWKAGLIAGTLLFIAYYLQTIGLLYTQPALSGTITGIYVVFVPIISYLYLRRRIAHVEVYSSAFAFIGLVLMSYSGLSNVSIELGDFMTLAAAVFYAMQLVYVSKHASHIDTFVFSFIQIAVAAFFSAVFIPTFPEPFKITIYSAFVVLFTAVFATFLATYVYVSALSKMNVTKVGVILIGEPIFADLTSVILYGEKIGPIALIGIIIMIASIGTISYFAD</sequence>
<feature type="transmembrane region" description="Helical" evidence="6">
    <location>
        <begin position="146"/>
        <end position="163"/>
    </location>
</feature>
<keyword evidence="2" id="KW-1003">Cell membrane</keyword>
<feature type="transmembrane region" description="Helical" evidence="6">
    <location>
        <begin position="172"/>
        <end position="193"/>
    </location>
</feature>
<dbReference type="SUPFAM" id="SSF103481">
    <property type="entry name" value="Multidrug resistance efflux transporter EmrE"/>
    <property type="match status" value="2"/>
</dbReference>
<evidence type="ECO:0000313" key="9">
    <source>
        <dbReference type="Proteomes" id="UP000001017"/>
    </source>
</evidence>
<evidence type="ECO:0000256" key="6">
    <source>
        <dbReference type="SAM" id="Phobius"/>
    </source>
</evidence>
<dbReference type="PANTHER" id="PTHR42920">
    <property type="entry name" value="OS03G0707200 PROTEIN-RELATED"/>
    <property type="match status" value="1"/>
</dbReference>
<dbReference type="InterPro" id="IPR051258">
    <property type="entry name" value="Diverse_Substrate_Transporter"/>
</dbReference>
<evidence type="ECO:0000259" key="7">
    <source>
        <dbReference type="Pfam" id="PF00892"/>
    </source>
</evidence>
<dbReference type="PhylomeDB" id="Q977Z4"/>
<evidence type="ECO:0000256" key="3">
    <source>
        <dbReference type="ARBA" id="ARBA00022692"/>
    </source>
</evidence>
<proteinExistence type="predicted"/>
<dbReference type="eggNOG" id="arCOG00271">
    <property type="taxonomic scope" value="Archaea"/>
</dbReference>
<comment type="subcellular location">
    <subcellularLocation>
        <location evidence="1">Cell membrane</location>
        <topology evidence="1">Multi-pass membrane protein</topology>
    </subcellularLocation>
</comment>
<evidence type="ECO:0000256" key="2">
    <source>
        <dbReference type="ARBA" id="ARBA00022475"/>
    </source>
</evidence>
<dbReference type="PaxDb" id="273116-14325762"/>
<dbReference type="AlphaFoldDB" id="Q977Z4"/>
<feature type="transmembrane region" description="Helical" evidence="6">
    <location>
        <begin position="7"/>
        <end position="28"/>
    </location>
</feature>
<dbReference type="InterPro" id="IPR000620">
    <property type="entry name" value="EamA_dom"/>
</dbReference>
<feature type="transmembrane region" description="Helical" evidence="6">
    <location>
        <begin position="90"/>
        <end position="109"/>
    </location>
</feature>
<organism evidence="8 9">
    <name type="scientific">Thermoplasma volcanium (strain ATCC 51530 / DSM 4299 / JCM 9571 / NBRC 15438 / GSS1)</name>
    <dbReference type="NCBI Taxonomy" id="273116"/>
    <lineage>
        <taxon>Archaea</taxon>
        <taxon>Methanobacteriati</taxon>
        <taxon>Thermoplasmatota</taxon>
        <taxon>Thermoplasmata</taxon>
        <taxon>Thermoplasmatales</taxon>
        <taxon>Thermoplasmataceae</taxon>
        <taxon>Thermoplasma</taxon>
    </lineage>
</organism>
<gene>
    <name evidence="8" type="ORF">TVG1580570</name>
</gene>
<dbReference type="STRING" id="273116.gene:9382338"/>
<reference evidence="8 9" key="2">
    <citation type="journal article" date="2000" name="Proc. Natl. Acad. Sci. U.S.A.">
        <title>Archaeal adaptation to higher temperatures revealed by genomic sequence of Thermoplasma volcanium.</title>
        <authorList>
            <person name="Kawashima T."/>
            <person name="Amano N."/>
            <person name="Koike H."/>
            <person name="Makino S."/>
            <person name="Higuchi S."/>
            <person name="Kawashima-Ohya Y."/>
            <person name="Watanabe K."/>
            <person name="Yamazaki M."/>
            <person name="Kanehori K."/>
            <person name="Kawamoto T."/>
            <person name="Nunoshiba T."/>
            <person name="Yamamoto Y."/>
            <person name="Aramaki H."/>
            <person name="Makino K."/>
            <person name="Suzuki M."/>
        </authorList>
    </citation>
    <scope>NUCLEOTIDE SEQUENCE [LARGE SCALE GENOMIC DNA]</scope>
    <source>
        <strain evidence="9">ATCC 51530 / DSM 4299 / JCM 9571 / NBRC 15438 / GSS1</strain>
    </source>
</reference>
<dbReference type="GO" id="GO:0005886">
    <property type="term" value="C:plasma membrane"/>
    <property type="evidence" value="ECO:0007669"/>
    <property type="project" value="UniProtKB-SubCell"/>
</dbReference>
<feature type="domain" description="EamA" evidence="7">
    <location>
        <begin position="4"/>
        <end position="132"/>
    </location>
</feature>
<protein>
    <recommendedName>
        <fullName evidence="7">EamA domain-containing protein</fullName>
    </recommendedName>
</protein>
<dbReference type="KEGG" id="tvo:TVG1580570"/>
<dbReference type="Pfam" id="PF00892">
    <property type="entry name" value="EamA"/>
    <property type="match status" value="2"/>
</dbReference>
<dbReference type="EMBL" id="BA000011">
    <property type="protein sequence ID" value="BAB60665.1"/>
    <property type="molecule type" value="Genomic_DNA"/>
</dbReference>
<name>Q977Z4_THEVO</name>
<evidence type="ECO:0000256" key="4">
    <source>
        <dbReference type="ARBA" id="ARBA00022989"/>
    </source>
</evidence>
<dbReference type="HOGENOM" id="CLU_033863_21_3_2"/>
<evidence type="ECO:0000256" key="1">
    <source>
        <dbReference type="ARBA" id="ARBA00004651"/>
    </source>
</evidence>
<keyword evidence="3 6" id="KW-0812">Transmembrane</keyword>
<dbReference type="InterPro" id="IPR037185">
    <property type="entry name" value="EmrE-like"/>
</dbReference>
<feature type="transmembrane region" description="Helical" evidence="6">
    <location>
        <begin position="116"/>
        <end position="134"/>
    </location>
</feature>
<feature type="transmembrane region" description="Helical" evidence="6">
    <location>
        <begin position="63"/>
        <end position="84"/>
    </location>
</feature>
<feature type="domain" description="EamA" evidence="7">
    <location>
        <begin position="143"/>
        <end position="276"/>
    </location>
</feature>
<feature type="transmembrane region" description="Helical" evidence="6">
    <location>
        <begin position="199"/>
        <end position="223"/>
    </location>
</feature>
<dbReference type="Proteomes" id="UP000001017">
    <property type="component" value="Chromosome"/>
</dbReference>
<accession>Q977Z4</accession>
<evidence type="ECO:0000256" key="5">
    <source>
        <dbReference type="ARBA" id="ARBA00023136"/>
    </source>
</evidence>
<feature type="transmembrane region" description="Helical" evidence="6">
    <location>
        <begin position="260"/>
        <end position="279"/>
    </location>
</feature>
<feature type="transmembrane region" description="Helical" evidence="6">
    <location>
        <begin position="34"/>
        <end position="51"/>
    </location>
</feature>
<keyword evidence="9" id="KW-1185">Reference proteome</keyword>
<keyword evidence="5 6" id="KW-0472">Membrane</keyword>
<reference evidence="8 9" key="1">
    <citation type="journal article" date="1999" name="Proc. Jpn. Acad.">
        <title>Determination of the complete genomic DNA sequence of Thermoplasma volvanium GSS1.</title>
        <authorList>
            <person name="Kawashima T."/>
            <person name="Yamamoto Y."/>
            <person name="Aramaki H."/>
            <person name="Nunoshiba T."/>
            <person name="Kawamoto T."/>
            <person name="Watanabe K."/>
            <person name="Yamazaki M."/>
            <person name="Kanehori K."/>
            <person name="Amano N."/>
            <person name="Ohya Y."/>
            <person name="Makino K."/>
            <person name="Suzuki M."/>
        </authorList>
    </citation>
    <scope>NUCLEOTIDE SEQUENCE [LARGE SCALE GENOMIC DNA]</scope>
    <source>
        <strain evidence="9">ATCC 51530 / DSM 4299 / JCM 9571 / NBRC 15438 / GSS1</strain>
    </source>
</reference>
<keyword evidence="4 6" id="KW-1133">Transmembrane helix</keyword>
<feature type="transmembrane region" description="Helical" evidence="6">
    <location>
        <begin position="235"/>
        <end position="254"/>
    </location>
</feature>